<name>S3CC74_9BURK</name>
<dbReference type="SUPFAM" id="SSF81923">
    <property type="entry name" value="Double Clp-N motif"/>
    <property type="match status" value="1"/>
</dbReference>
<dbReference type="FunFam" id="3.40.50.300:FF:000025">
    <property type="entry name" value="ATP-dependent Clp protease subunit"/>
    <property type="match status" value="1"/>
</dbReference>
<dbReference type="InterPro" id="IPR027417">
    <property type="entry name" value="P-loop_NTPase"/>
</dbReference>
<keyword evidence="12" id="KW-0963">Cytoplasm</keyword>
<organism evidence="14 15">
    <name type="scientific">Sutterella wadsworthensis HGA0223</name>
    <dbReference type="NCBI Taxonomy" id="1203554"/>
    <lineage>
        <taxon>Bacteria</taxon>
        <taxon>Pseudomonadati</taxon>
        <taxon>Pseudomonadota</taxon>
        <taxon>Betaproteobacteria</taxon>
        <taxon>Burkholderiales</taxon>
        <taxon>Sutterellaceae</taxon>
        <taxon>Sutterella</taxon>
    </lineage>
</organism>
<dbReference type="InterPro" id="IPR036628">
    <property type="entry name" value="Clp_N_dom_sf"/>
</dbReference>
<keyword evidence="6 12" id="KW-0175">Coiled coil</keyword>
<dbReference type="InterPro" id="IPR003959">
    <property type="entry name" value="ATPase_AAA_core"/>
</dbReference>
<dbReference type="CDD" id="cd00009">
    <property type="entry name" value="AAA"/>
    <property type="match status" value="1"/>
</dbReference>
<dbReference type="CDD" id="cd19499">
    <property type="entry name" value="RecA-like_ClpB_Hsp104-like"/>
    <property type="match status" value="1"/>
</dbReference>
<evidence type="ECO:0000256" key="6">
    <source>
        <dbReference type="ARBA" id="ARBA00023054"/>
    </source>
</evidence>
<evidence type="ECO:0000313" key="14">
    <source>
        <dbReference type="EMBL" id="EPD98154.1"/>
    </source>
</evidence>
<evidence type="ECO:0000256" key="2">
    <source>
        <dbReference type="ARBA" id="ARBA00017574"/>
    </source>
</evidence>
<dbReference type="SMART" id="SM00382">
    <property type="entry name" value="AAA"/>
    <property type="match status" value="2"/>
</dbReference>
<gene>
    <name evidence="12" type="primary">clpB</name>
    <name evidence="14" type="ORF">HMPREF1476_01860</name>
</gene>
<sequence length="872" mass="97381">MRQDKLTTKFQDAIGSAQSIALAHDNQFMEPLHLLAALLADTEGSTRSLLERAGVNVGRLERDVKDAVDRLPKVTGQGGDVQISRDLMNLLNLTEKEAMKAGDEYISTEMALLALTEDKTEAGRLAKEAGLTRRAMEEAIKAVRGTDKADNPDAENQREALKKYTIDLTERARQGKLDPVIGRDDEIRRTMQILQRRTKNNPVLIGEPGVGKTAVVEGLAQRIVNNEVPDTLRNKVILSLDMAGLIAGAKYRGEFEERLKKLLQEVTAQEGKIILFIDEIHTVVGAGKTEGSMDAGNMLKPALARGELHVIGATTLDEYRKYVEKDAALERRFQKVFVDEPSVEDTIAILRGLQEKYEAHHGVEITDPAIVAAAELSHRYITDRYLPDKAIDLIDEAAARVKMEIDSKPEALDKLDRRLIQLKIEREAMKKETDDASKKRLAAIEAEIEKLSREYADLEEVWKKEKSEALGEKSVRDEIDRVRRQMDEYRRQAQYEKLAELQYAVLPKLEEKLKRAEKAEKDTEKTEKGGPKLLRTSVGAEEIAEVVSRATGIPVSKMMEGERQKLLHMADALEKRVIGQDEAVKRVTETILRSRAGLSDPNRPYGSFLFLGPTGVGKTELTKALAEFLFDTDEAMIRIDMSEFMEKHSVARLIGAPPGYVGYEEGGYLTEAVRRKPYSVILLDEVEKAHPDVFNVLLQVLDDGRMTDGQGRTVDFKNCVIVMTSNLGSAEIQEMQGEPQDKIKSAVMQEVRAHFRPEFVNRIDEIVVFNSLDAANVRKIAEIQLEQLRKRMTAQQIGLDVTEPALDEIAKVGFDPQFGARPLRRAIQDRIENGIARLLLEGKAAPGDTVKVGTAGEDFTFDVEKAKAEQSA</sequence>
<dbReference type="Proteomes" id="UP000014400">
    <property type="component" value="Unassembled WGS sequence"/>
</dbReference>
<keyword evidence="5 11" id="KW-0067">ATP-binding</keyword>
<dbReference type="InterPro" id="IPR050130">
    <property type="entry name" value="ClpA_ClpB"/>
</dbReference>
<keyword evidence="12" id="KW-0346">Stress response</keyword>
<dbReference type="PROSITE" id="PS00870">
    <property type="entry name" value="CLPAB_1"/>
    <property type="match status" value="1"/>
</dbReference>
<dbReference type="NCBIfam" id="TIGR03346">
    <property type="entry name" value="chaperone_ClpB"/>
    <property type="match status" value="1"/>
</dbReference>
<comment type="subcellular location">
    <subcellularLocation>
        <location evidence="12">Cytoplasm</location>
    </subcellularLocation>
</comment>
<accession>S3CC74</accession>
<comment type="subunit">
    <text evidence="9">Homohexamer. The oligomerization is ATP-dependent.</text>
</comment>
<dbReference type="InterPro" id="IPR003593">
    <property type="entry name" value="AAA+_ATPase"/>
</dbReference>
<evidence type="ECO:0000256" key="9">
    <source>
        <dbReference type="ARBA" id="ARBA00026057"/>
    </source>
</evidence>
<dbReference type="FunFam" id="3.40.50.300:FF:000010">
    <property type="entry name" value="Chaperone clpB 1, putative"/>
    <property type="match status" value="1"/>
</dbReference>
<dbReference type="InterPro" id="IPR019489">
    <property type="entry name" value="Clp_ATPase_C"/>
</dbReference>
<evidence type="ECO:0000256" key="8">
    <source>
        <dbReference type="ARBA" id="ARBA00025613"/>
    </source>
</evidence>
<evidence type="ECO:0000256" key="3">
    <source>
        <dbReference type="ARBA" id="ARBA00022737"/>
    </source>
</evidence>
<dbReference type="Gene3D" id="1.10.8.60">
    <property type="match status" value="1"/>
</dbReference>
<evidence type="ECO:0000256" key="12">
    <source>
        <dbReference type="RuleBase" id="RU362034"/>
    </source>
</evidence>
<dbReference type="InterPro" id="IPR028299">
    <property type="entry name" value="ClpA/B_CS2"/>
</dbReference>
<dbReference type="Pfam" id="PF07724">
    <property type="entry name" value="AAA_2"/>
    <property type="match status" value="1"/>
</dbReference>
<evidence type="ECO:0000256" key="4">
    <source>
        <dbReference type="ARBA" id="ARBA00022741"/>
    </source>
</evidence>
<proteinExistence type="inferred from homology"/>
<dbReference type="InterPro" id="IPR004176">
    <property type="entry name" value="Clp_R_N"/>
</dbReference>
<dbReference type="Pfam" id="PF17871">
    <property type="entry name" value="AAA_lid_9"/>
    <property type="match status" value="1"/>
</dbReference>
<dbReference type="HOGENOM" id="CLU_005070_4_1_4"/>
<comment type="subunit">
    <text evidence="12">Homohexamer; The oligomerization is ATP-dependent.</text>
</comment>
<evidence type="ECO:0000256" key="11">
    <source>
        <dbReference type="RuleBase" id="RU004432"/>
    </source>
</evidence>
<dbReference type="Gene3D" id="1.10.1780.10">
    <property type="entry name" value="Clp, N-terminal domain"/>
    <property type="match status" value="1"/>
</dbReference>
<evidence type="ECO:0000313" key="15">
    <source>
        <dbReference type="Proteomes" id="UP000014400"/>
    </source>
</evidence>
<keyword evidence="3 10" id="KW-0677">Repeat</keyword>
<keyword evidence="4 11" id="KW-0547">Nucleotide-binding</keyword>
<dbReference type="Pfam" id="PF10431">
    <property type="entry name" value="ClpB_D2-small"/>
    <property type="match status" value="1"/>
</dbReference>
<dbReference type="FunFam" id="3.40.50.300:FF:000120">
    <property type="entry name" value="ATP-dependent chaperone ClpB"/>
    <property type="match status" value="1"/>
</dbReference>
<dbReference type="PATRIC" id="fig|1203554.3.peg.1940"/>
<dbReference type="Pfam" id="PF02861">
    <property type="entry name" value="Clp_N"/>
    <property type="match status" value="1"/>
</dbReference>
<evidence type="ECO:0000256" key="10">
    <source>
        <dbReference type="PROSITE-ProRule" id="PRU01251"/>
    </source>
</evidence>
<dbReference type="GO" id="GO:0005524">
    <property type="term" value="F:ATP binding"/>
    <property type="evidence" value="ECO:0007669"/>
    <property type="project" value="UniProtKB-UniRule"/>
</dbReference>
<dbReference type="STRING" id="1203554.HMPREF1476_01860"/>
<evidence type="ECO:0000256" key="5">
    <source>
        <dbReference type="ARBA" id="ARBA00022840"/>
    </source>
</evidence>
<feature type="coiled-coil region" evidence="12">
    <location>
        <begin position="412"/>
        <end position="529"/>
    </location>
</feature>
<evidence type="ECO:0000256" key="7">
    <source>
        <dbReference type="ARBA" id="ARBA00023186"/>
    </source>
</evidence>
<dbReference type="PRINTS" id="PR00300">
    <property type="entry name" value="CLPPROTEASEA"/>
</dbReference>
<dbReference type="InterPro" id="IPR001270">
    <property type="entry name" value="ClpA/B"/>
</dbReference>
<feature type="domain" description="Clp R" evidence="13">
    <location>
        <begin position="3"/>
        <end position="146"/>
    </location>
</feature>
<dbReference type="PANTHER" id="PTHR11638:SF18">
    <property type="entry name" value="HEAT SHOCK PROTEIN 104"/>
    <property type="match status" value="1"/>
</dbReference>
<dbReference type="InterPro" id="IPR041546">
    <property type="entry name" value="ClpA/ClpB_AAA_lid"/>
</dbReference>
<dbReference type="Pfam" id="PF00004">
    <property type="entry name" value="AAA"/>
    <property type="match status" value="1"/>
</dbReference>
<dbReference type="PROSITE" id="PS00871">
    <property type="entry name" value="CLPAB_2"/>
    <property type="match status" value="1"/>
</dbReference>
<dbReference type="PROSITE" id="PS51903">
    <property type="entry name" value="CLP_R"/>
    <property type="match status" value="1"/>
</dbReference>
<evidence type="ECO:0000259" key="13">
    <source>
        <dbReference type="PROSITE" id="PS51903"/>
    </source>
</evidence>
<dbReference type="GO" id="GO:0034605">
    <property type="term" value="P:cellular response to heat"/>
    <property type="evidence" value="ECO:0007669"/>
    <property type="project" value="TreeGrafter"/>
</dbReference>
<keyword evidence="7 11" id="KW-0143">Chaperone</keyword>
<comment type="caution">
    <text evidence="14">The sequence shown here is derived from an EMBL/GenBank/DDBJ whole genome shotgun (WGS) entry which is preliminary data.</text>
</comment>
<reference evidence="14 15" key="1">
    <citation type="submission" date="2013-04" db="EMBL/GenBank/DDBJ databases">
        <title>The Genome Sequence of Sutterella wadsworthensis HGA0223.</title>
        <authorList>
            <consortium name="The Broad Institute Genomics Platform"/>
            <person name="Earl A."/>
            <person name="Ward D."/>
            <person name="Feldgarden M."/>
            <person name="Gevers D."/>
            <person name="Schmidt T.M."/>
            <person name="Dover J."/>
            <person name="Dai D."/>
            <person name="Walker B."/>
            <person name="Young S."/>
            <person name="Zeng Q."/>
            <person name="Gargeya S."/>
            <person name="Fitzgerald M."/>
            <person name="Haas B."/>
            <person name="Abouelleil A."/>
            <person name="Allen A.W."/>
            <person name="Alvarado L."/>
            <person name="Arachchi H.M."/>
            <person name="Berlin A.M."/>
            <person name="Chapman S.B."/>
            <person name="Gainer-Dewar J."/>
            <person name="Goldberg J."/>
            <person name="Griggs A."/>
            <person name="Gujja S."/>
            <person name="Hansen M."/>
            <person name="Howarth C."/>
            <person name="Imamovic A."/>
            <person name="Ireland A."/>
            <person name="Larimer J."/>
            <person name="McCowan C."/>
            <person name="Murphy C."/>
            <person name="Pearson M."/>
            <person name="Poon T.W."/>
            <person name="Priest M."/>
            <person name="Roberts A."/>
            <person name="Saif S."/>
            <person name="Shea T."/>
            <person name="Sisk P."/>
            <person name="Sykes S."/>
            <person name="Wortman J."/>
            <person name="Nusbaum C."/>
            <person name="Birren B."/>
        </authorList>
    </citation>
    <scope>NUCLEOTIDE SEQUENCE [LARGE SCALE GENOMIC DNA]</scope>
    <source>
        <strain evidence="14 15">HGA0223</strain>
    </source>
</reference>
<keyword evidence="15" id="KW-1185">Reference proteome</keyword>
<evidence type="ECO:0000256" key="1">
    <source>
        <dbReference type="ARBA" id="ARBA00008675"/>
    </source>
</evidence>
<dbReference type="RefSeq" id="WP_016474993.1">
    <property type="nucleotide sequence ID" value="NZ_KE150480.1"/>
</dbReference>
<dbReference type="Gene3D" id="3.40.50.300">
    <property type="entry name" value="P-loop containing nucleotide triphosphate hydrolases"/>
    <property type="match status" value="3"/>
</dbReference>
<dbReference type="EMBL" id="ATCF01000027">
    <property type="protein sequence ID" value="EPD98154.1"/>
    <property type="molecule type" value="Genomic_DNA"/>
</dbReference>
<dbReference type="SUPFAM" id="SSF52540">
    <property type="entry name" value="P-loop containing nucleoside triphosphate hydrolases"/>
    <property type="match status" value="2"/>
</dbReference>
<dbReference type="InterPro" id="IPR017730">
    <property type="entry name" value="Chaperonin_ClpB"/>
</dbReference>
<dbReference type="AlphaFoldDB" id="S3CC74"/>
<dbReference type="InterPro" id="IPR018368">
    <property type="entry name" value="ClpA/B_CS1"/>
</dbReference>
<dbReference type="SMART" id="SM01086">
    <property type="entry name" value="ClpB_D2-small"/>
    <property type="match status" value="1"/>
</dbReference>
<dbReference type="GO" id="GO:0016887">
    <property type="term" value="F:ATP hydrolysis activity"/>
    <property type="evidence" value="ECO:0007669"/>
    <property type="project" value="InterPro"/>
</dbReference>
<dbReference type="PANTHER" id="PTHR11638">
    <property type="entry name" value="ATP-DEPENDENT CLP PROTEASE"/>
    <property type="match status" value="1"/>
</dbReference>
<dbReference type="GO" id="GO:0005737">
    <property type="term" value="C:cytoplasm"/>
    <property type="evidence" value="ECO:0007669"/>
    <property type="project" value="UniProtKB-SubCell"/>
</dbReference>
<comment type="similarity">
    <text evidence="1 11">Belongs to the ClpA/ClpB family.</text>
</comment>
<dbReference type="eggNOG" id="COG0542">
    <property type="taxonomic scope" value="Bacteria"/>
</dbReference>
<comment type="function">
    <text evidence="8">Part of a stress-induced multi-chaperone system, it is involved in the recovery of the cell from heat-induced damage, in cooperation with DnaK, DnaJ and GrpE. Acts before DnaK, in the processing of protein aggregates. Protein binding stimulates the ATPase activity; ATP hydrolysis unfolds the denatured protein aggregates, which probably helps expose new hydrophobic binding sites on the surface of ClpB-bound aggregates, contributing to the solubilization and refolding of denatured protein aggregates by DnaK.</text>
</comment>
<dbReference type="GO" id="GO:0042026">
    <property type="term" value="P:protein refolding"/>
    <property type="evidence" value="ECO:0007669"/>
    <property type="project" value="UniProtKB-UniRule"/>
</dbReference>
<protein>
    <recommendedName>
        <fullName evidence="2 12">Chaperone protein ClpB</fullName>
    </recommendedName>
</protein>